<evidence type="ECO:0000256" key="1">
    <source>
        <dbReference type="SAM" id="SignalP"/>
    </source>
</evidence>
<protein>
    <submittedName>
        <fullName evidence="2">Uncharacterized protein</fullName>
    </submittedName>
</protein>
<reference evidence="2 3" key="1">
    <citation type="submission" date="2024-01" db="EMBL/GenBank/DDBJ databases">
        <title>The genomes of 5 underutilized Papilionoideae crops provide insights into root nodulation and disease resistanc.</title>
        <authorList>
            <person name="Jiang F."/>
        </authorList>
    </citation>
    <scope>NUCLEOTIDE SEQUENCE [LARGE SCALE GENOMIC DNA]</scope>
    <source>
        <strain evidence="2">LVBAO_FW01</strain>
        <tissue evidence="2">Leaves</tissue>
    </source>
</reference>
<comment type="caution">
    <text evidence="2">The sequence shown here is derived from an EMBL/GenBank/DDBJ whole genome shotgun (WGS) entry which is preliminary data.</text>
</comment>
<dbReference type="InterPro" id="IPR036915">
    <property type="entry name" value="Cyclin-like_sf"/>
</dbReference>
<sequence length="126" mass="14406">MVVLIIVVVLLMFEKQTGRKPSGLCGAALYMSVLAHGFRCSKLDIRLSSKVNYDRLWKLLDEPVALENLKKARLELPSDNHDNFEWKLEDKIKHDELGSADEIGDGDYENSLYEGNAYGTYVYEDY</sequence>
<evidence type="ECO:0000313" key="2">
    <source>
        <dbReference type="EMBL" id="KAK7316031.1"/>
    </source>
</evidence>
<feature type="chain" id="PRO_5042904074" evidence="1">
    <location>
        <begin position="19"/>
        <end position="126"/>
    </location>
</feature>
<dbReference type="SUPFAM" id="SSF47954">
    <property type="entry name" value="Cyclin-like"/>
    <property type="match status" value="1"/>
</dbReference>
<keyword evidence="3" id="KW-1185">Reference proteome</keyword>
<dbReference type="EMBL" id="JAYMYQ010000008">
    <property type="protein sequence ID" value="KAK7316031.1"/>
    <property type="molecule type" value="Genomic_DNA"/>
</dbReference>
<name>A0AAN9KGH7_CANGL</name>
<dbReference type="Gene3D" id="1.10.472.10">
    <property type="entry name" value="Cyclin-like"/>
    <property type="match status" value="1"/>
</dbReference>
<dbReference type="AlphaFoldDB" id="A0AAN9KGH7"/>
<organism evidence="2 3">
    <name type="scientific">Canavalia gladiata</name>
    <name type="common">Sword bean</name>
    <name type="synonym">Dolichos gladiatus</name>
    <dbReference type="NCBI Taxonomy" id="3824"/>
    <lineage>
        <taxon>Eukaryota</taxon>
        <taxon>Viridiplantae</taxon>
        <taxon>Streptophyta</taxon>
        <taxon>Embryophyta</taxon>
        <taxon>Tracheophyta</taxon>
        <taxon>Spermatophyta</taxon>
        <taxon>Magnoliopsida</taxon>
        <taxon>eudicotyledons</taxon>
        <taxon>Gunneridae</taxon>
        <taxon>Pentapetalae</taxon>
        <taxon>rosids</taxon>
        <taxon>fabids</taxon>
        <taxon>Fabales</taxon>
        <taxon>Fabaceae</taxon>
        <taxon>Papilionoideae</taxon>
        <taxon>50 kb inversion clade</taxon>
        <taxon>NPAAA clade</taxon>
        <taxon>indigoferoid/millettioid clade</taxon>
        <taxon>Phaseoleae</taxon>
        <taxon>Canavalia</taxon>
    </lineage>
</organism>
<evidence type="ECO:0000313" key="3">
    <source>
        <dbReference type="Proteomes" id="UP001367508"/>
    </source>
</evidence>
<accession>A0AAN9KGH7</accession>
<dbReference type="Proteomes" id="UP001367508">
    <property type="component" value="Unassembled WGS sequence"/>
</dbReference>
<gene>
    <name evidence="2" type="ORF">VNO77_34657</name>
</gene>
<keyword evidence="1" id="KW-0732">Signal</keyword>
<proteinExistence type="predicted"/>
<feature type="signal peptide" evidence="1">
    <location>
        <begin position="1"/>
        <end position="18"/>
    </location>
</feature>